<feature type="compositionally biased region" description="Basic and acidic residues" evidence="1">
    <location>
        <begin position="163"/>
        <end position="172"/>
    </location>
</feature>
<comment type="caution">
    <text evidence="2">The sequence shown here is derived from an EMBL/GenBank/DDBJ whole genome shotgun (WGS) entry which is preliminary data.</text>
</comment>
<protein>
    <submittedName>
        <fullName evidence="2">Uncharacterized protein</fullName>
    </submittedName>
</protein>
<feature type="region of interest" description="Disordered" evidence="1">
    <location>
        <begin position="132"/>
        <end position="151"/>
    </location>
</feature>
<dbReference type="EMBL" id="JAAOAK010000091">
    <property type="protein sequence ID" value="KAF5690202.1"/>
    <property type="molecule type" value="Genomic_DNA"/>
</dbReference>
<evidence type="ECO:0000313" key="2">
    <source>
        <dbReference type="EMBL" id="KAF5690202.1"/>
    </source>
</evidence>
<sequence length="416" mass="46380">MDSSNSDNLSQPRYNINDDWDFSNWDVNLNEWVLFPENDQIYDDFLPKSNPVSAQRSGFDHATVSHNVAGEAEQNMSLNEWEMLGPKSFDIAEMLSNDPDLDPLSTTYDLPLEPPAVVPPFEPLTPDALEIILQQGPPPPRSDPSPDRVPLVVPDWLDRQVTVDDLPHRNQEGPKPANSPNLTEKDISFDIGQSLADNTLATPQEPLGMETQKLLVALRGEVDEISSFSPGQSLESLFDGNMLWHINDKATFSAYSKSVSTIAVKRLATTRAETEAQPNGIVVPAMDAVHLDTFIDQRRPARETKGLADVDRETLTIAWRCAYWLTILLRWDSNEIYLSQAGRDAMPLVDAKNLVLELAYSIAHRVQVLIKKLCHRAAKSLARLDESLDPVTICCALWIVFSATHKFGNTISGQRA</sequence>
<keyword evidence="3" id="KW-1185">Reference proteome</keyword>
<feature type="region of interest" description="Disordered" evidence="1">
    <location>
        <begin position="163"/>
        <end position="184"/>
    </location>
</feature>
<organism evidence="2 3">
    <name type="scientific">Fusarium denticulatum</name>
    <dbReference type="NCBI Taxonomy" id="48507"/>
    <lineage>
        <taxon>Eukaryota</taxon>
        <taxon>Fungi</taxon>
        <taxon>Dikarya</taxon>
        <taxon>Ascomycota</taxon>
        <taxon>Pezizomycotina</taxon>
        <taxon>Sordariomycetes</taxon>
        <taxon>Hypocreomycetidae</taxon>
        <taxon>Hypocreales</taxon>
        <taxon>Nectriaceae</taxon>
        <taxon>Fusarium</taxon>
        <taxon>Fusarium fujikuroi species complex</taxon>
    </lineage>
</organism>
<name>A0A8H5UPQ0_9HYPO</name>
<proteinExistence type="predicted"/>
<gene>
    <name evidence="2" type="ORF">FDENT_4092</name>
</gene>
<evidence type="ECO:0000256" key="1">
    <source>
        <dbReference type="SAM" id="MobiDB-lite"/>
    </source>
</evidence>
<reference evidence="2 3" key="1">
    <citation type="submission" date="2020-05" db="EMBL/GenBank/DDBJ databases">
        <title>Identification and distribution of gene clusters putatively required for synthesis of sphingolipid metabolism inhibitors in phylogenetically diverse species of the filamentous fungus Fusarium.</title>
        <authorList>
            <person name="Kim H.-S."/>
            <person name="Busman M."/>
            <person name="Brown D.W."/>
            <person name="Divon H."/>
            <person name="Uhlig S."/>
            <person name="Proctor R.H."/>
        </authorList>
    </citation>
    <scope>NUCLEOTIDE SEQUENCE [LARGE SCALE GENOMIC DNA]</scope>
    <source>
        <strain evidence="2 3">NRRL 25311</strain>
    </source>
</reference>
<dbReference type="Proteomes" id="UP000562682">
    <property type="component" value="Unassembled WGS sequence"/>
</dbReference>
<evidence type="ECO:0000313" key="3">
    <source>
        <dbReference type="Proteomes" id="UP000562682"/>
    </source>
</evidence>
<dbReference type="AlphaFoldDB" id="A0A8H5UPQ0"/>
<accession>A0A8H5UPQ0</accession>